<dbReference type="CDD" id="cd12148">
    <property type="entry name" value="fungal_TF_MHR"/>
    <property type="match status" value="1"/>
</dbReference>
<feature type="domain" description="Zn(2)-C6 fungal-type" evidence="5">
    <location>
        <begin position="55"/>
        <end position="85"/>
    </location>
</feature>
<dbReference type="PANTHER" id="PTHR47256:SF1">
    <property type="entry name" value="ZN(II)2CYS6 TRANSCRIPTION FACTOR (EUROFUNG)"/>
    <property type="match status" value="1"/>
</dbReference>
<keyword evidence="1" id="KW-0479">Metal-binding</keyword>
<accession>A0A6A5TYQ0</accession>
<dbReference type="PANTHER" id="PTHR47256">
    <property type="entry name" value="ZN(II)2CYS6 TRANSCRIPTION FACTOR (EUROFUNG)-RELATED"/>
    <property type="match status" value="1"/>
</dbReference>
<dbReference type="InterPro" id="IPR053187">
    <property type="entry name" value="Notoamide_regulator"/>
</dbReference>
<feature type="region of interest" description="Disordered" evidence="4">
    <location>
        <begin position="27"/>
        <end position="46"/>
    </location>
</feature>
<dbReference type="GO" id="GO:0003677">
    <property type="term" value="F:DNA binding"/>
    <property type="evidence" value="ECO:0007669"/>
    <property type="project" value="InterPro"/>
</dbReference>
<sequence>MTGPPNPSSNRAIDIVMANNFRALQPAPMEAQPSPQPPGRPLLTQKPKRTVTLGACVACRKRKSKCDGFRPICTCCSQKDTDCVYELGPNEKPSQAMKRKNEEMQGELSNLRQLYEYLRQRPEQEAQEILRRIRADPSEKTHAQRIQELAEFTRHKKSPAQFPSTTGSSASRQPGVSPNTLTLPPLRLALGSPSSDPNNAHFPGILSLGSEGPTTQRRRHVSDMDVSARSDTQNSFGIVTTVPYHSLLEQPIDPRLAATSNWTSVTDDKHLLSLLMLAWYKWEYSYYHFLDWDLFLDGLLDGKNGFCSELLVNAILATASFQLHLVNDRSKPFSDNIMTRFYQEAQRLWEKDEGHDSLPRLQGALCLYMVLGKHGRDKVGNMFLSEACRIARDMGLFRVLPHYPENHHVSIKNLEKARAVTAWALFNFQLAMSFTYSFPAIISSQPPVAIPYEDTPEKEALFRSQCARNIIILECSNTLIDRHDPNFDIPPKPEQIEILHLKLKTWYTTQAPSLHPENFPSPENLLAAMMHHIALIRLFQPFLNCESTIDRIQAYRDQASSNTSIAVRELRRLIYLQDLRHGWTNTIPLVLEPLVIASFCSLEGAALHGHSHIAGDTNESYQGLLICLRAVCTIGTYVFYAQVLFRLLTQSCQKLHIPLPPDIANELHLYQSEEWTNNAASTVSSQYIADLRKTMSGAENARMDAIVKQWKAMSLKEVKKEGNADRKE</sequence>
<dbReference type="InterPro" id="IPR036864">
    <property type="entry name" value="Zn2-C6_fun-type_DNA-bd_sf"/>
</dbReference>
<dbReference type="CDD" id="cd00067">
    <property type="entry name" value="GAL4"/>
    <property type="match status" value="1"/>
</dbReference>
<dbReference type="OrthoDB" id="426882at2759"/>
<dbReference type="InterPro" id="IPR001138">
    <property type="entry name" value="Zn2Cys6_DnaBD"/>
</dbReference>
<keyword evidence="3" id="KW-0175">Coiled coil</keyword>
<dbReference type="InterPro" id="IPR007219">
    <property type="entry name" value="XnlR_reg_dom"/>
</dbReference>
<proteinExistence type="predicted"/>
<feature type="region of interest" description="Disordered" evidence="4">
    <location>
        <begin position="150"/>
        <end position="219"/>
    </location>
</feature>
<feature type="coiled-coil region" evidence="3">
    <location>
        <begin position="94"/>
        <end position="121"/>
    </location>
</feature>
<dbReference type="SUPFAM" id="SSF57701">
    <property type="entry name" value="Zn2/Cys6 DNA-binding domain"/>
    <property type="match status" value="1"/>
</dbReference>
<dbReference type="Proteomes" id="UP000800035">
    <property type="component" value="Unassembled WGS sequence"/>
</dbReference>
<dbReference type="PROSITE" id="PS00463">
    <property type="entry name" value="ZN2_CY6_FUNGAL_1"/>
    <property type="match status" value="1"/>
</dbReference>
<dbReference type="AlphaFoldDB" id="A0A6A5TYQ0"/>
<dbReference type="GO" id="GO:0006351">
    <property type="term" value="P:DNA-templated transcription"/>
    <property type="evidence" value="ECO:0007669"/>
    <property type="project" value="InterPro"/>
</dbReference>
<organism evidence="6 7">
    <name type="scientific">Byssothecium circinans</name>
    <dbReference type="NCBI Taxonomy" id="147558"/>
    <lineage>
        <taxon>Eukaryota</taxon>
        <taxon>Fungi</taxon>
        <taxon>Dikarya</taxon>
        <taxon>Ascomycota</taxon>
        <taxon>Pezizomycotina</taxon>
        <taxon>Dothideomycetes</taxon>
        <taxon>Pleosporomycetidae</taxon>
        <taxon>Pleosporales</taxon>
        <taxon>Massarineae</taxon>
        <taxon>Massarinaceae</taxon>
        <taxon>Byssothecium</taxon>
    </lineage>
</organism>
<dbReference type="PROSITE" id="PS50048">
    <property type="entry name" value="ZN2_CY6_FUNGAL_2"/>
    <property type="match status" value="1"/>
</dbReference>
<evidence type="ECO:0000313" key="6">
    <source>
        <dbReference type="EMBL" id="KAF1954077.1"/>
    </source>
</evidence>
<dbReference type="GO" id="GO:0008270">
    <property type="term" value="F:zinc ion binding"/>
    <property type="evidence" value="ECO:0007669"/>
    <property type="project" value="InterPro"/>
</dbReference>
<reference evidence="6" key="1">
    <citation type="journal article" date="2020" name="Stud. Mycol.">
        <title>101 Dothideomycetes genomes: a test case for predicting lifestyles and emergence of pathogens.</title>
        <authorList>
            <person name="Haridas S."/>
            <person name="Albert R."/>
            <person name="Binder M."/>
            <person name="Bloem J."/>
            <person name="Labutti K."/>
            <person name="Salamov A."/>
            <person name="Andreopoulos B."/>
            <person name="Baker S."/>
            <person name="Barry K."/>
            <person name="Bills G."/>
            <person name="Bluhm B."/>
            <person name="Cannon C."/>
            <person name="Castanera R."/>
            <person name="Culley D."/>
            <person name="Daum C."/>
            <person name="Ezra D."/>
            <person name="Gonzalez J."/>
            <person name="Henrissat B."/>
            <person name="Kuo A."/>
            <person name="Liang C."/>
            <person name="Lipzen A."/>
            <person name="Lutzoni F."/>
            <person name="Magnuson J."/>
            <person name="Mondo S."/>
            <person name="Nolan M."/>
            <person name="Ohm R."/>
            <person name="Pangilinan J."/>
            <person name="Park H.-J."/>
            <person name="Ramirez L."/>
            <person name="Alfaro M."/>
            <person name="Sun H."/>
            <person name="Tritt A."/>
            <person name="Yoshinaga Y."/>
            <person name="Zwiers L.-H."/>
            <person name="Turgeon B."/>
            <person name="Goodwin S."/>
            <person name="Spatafora J."/>
            <person name="Crous P."/>
            <person name="Grigoriev I."/>
        </authorList>
    </citation>
    <scope>NUCLEOTIDE SEQUENCE</scope>
    <source>
        <strain evidence="6">CBS 675.92</strain>
    </source>
</reference>
<dbReference type="SMART" id="SM00066">
    <property type="entry name" value="GAL4"/>
    <property type="match status" value="1"/>
</dbReference>
<feature type="compositionally biased region" description="Polar residues" evidence="4">
    <location>
        <begin position="161"/>
        <end position="182"/>
    </location>
</feature>
<dbReference type="Pfam" id="PF04082">
    <property type="entry name" value="Fungal_trans"/>
    <property type="match status" value="1"/>
</dbReference>
<evidence type="ECO:0000256" key="2">
    <source>
        <dbReference type="ARBA" id="ARBA00023242"/>
    </source>
</evidence>
<protein>
    <recommendedName>
        <fullName evidence="5">Zn(2)-C6 fungal-type domain-containing protein</fullName>
    </recommendedName>
</protein>
<dbReference type="GO" id="GO:0000981">
    <property type="term" value="F:DNA-binding transcription factor activity, RNA polymerase II-specific"/>
    <property type="evidence" value="ECO:0007669"/>
    <property type="project" value="InterPro"/>
</dbReference>
<dbReference type="Gene3D" id="4.10.240.10">
    <property type="entry name" value="Zn(2)-C6 fungal-type DNA-binding domain"/>
    <property type="match status" value="1"/>
</dbReference>
<evidence type="ECO:0000259" key="5">
    <source>
        <dbReference type="PROSITE" id="PS50048"/>
    </source>
</evidence>
<keyword evidence="2" id="KW-0539">Nucleus</keyword>
<evidence type="ECO:0000256" key="4">
    <source>
        <dbReference type="SAM" id="MobiDB-lite"/>
    </source>
</evidence>
<name>A0A6A5TYQ0_9PLEO</name>
<evidence type="ECO:0000256" key="3">
    <source>
        <dbReference type="SAM" id="Coils"/>
    </source>
</evidence>
<evidence type="ECO:0000313" key="7">
    <source>
        <dbReference type="Proteomes" id="UP000800035"/>
    </source>
</evidence>
<dbReference type="EMBL" id="ML977000">
    <property type="protein sequence ID" value="KAF1954077.1"/>
    <property type="molecule type" value="Genomic_DNA"/>
</dbReference>
<dbReference type="Pfam" id="PF00172">
    <property type="entry name" value="Zn_clus"/>
    <property type="match status" value="1"/>
</dbReference>
<gene>
    <name evidence="6" type="ORF">CC80DRAFT_536957</name>
</gene>
<evidence type="ECO:0000256" key="1">
    <source>
        <dbReference type="ARBA" id="ARBA00022723"/>
    </source>
</evidence>
<keyword evidence="7" id="KW-1185">Reference proteome</keyword>